<feature type="domain" description="Polysaccharide pyruvyl transferase" evidence="1">
    <location>
        <begin position="12"/>
        <end position="296"/>
    </location>
</feature>
<keyword evidence="5" id="KW-1185">Reference proteome</keyword>
<protein>
    <submittedName>
        <fullName evidence="3">Polysaccharide pyruvyl transferase family protein</fullName>
    </submittedName>
</protein>
<evidence type="ECO:0000313" key="4">
    <source>
        <dbReference type="Proteomes" id="UP000284514"/>
    </source>
</evidence>
<dbReference type="EMBL" id="QSIF01000049">
    <property type="protein sequence ID" value="RHC71234.1"/>
    <property type="molecule type" value="Genomic_DNA"/>
</dbReference>
<proteinExistence type="predicted"/>
<dbReference type="Proteomes" id="UP001196342">
    <property type="component" value="Unassembled WGS sequence"/>
</dbReference>
<evidence type="ECO:0000313" key="5">
    <source>
        <dbReference type="Proteomes" id="UP001196342"/>
    </source>
</evidence>
<name>A0A414BAX8_BACUN</name>
<sequence length="356" mass="41447">MIGLLTFQLTNNFGAHLHTIALYNKIKDLGYTCEIVDYRSPELINRETKSFRLVGLSPKKIVAFVLYSYKQKKKYKSLCLDLRKYTKVSPIYYPDTIKDANHRYNSFLIGSDVVWSLRITNYDYNYFLDFADDAKYKVAFSSSVGETDMYRDNQCLPVLLRRLNSISVREEEAVEWVKAISGKNANYVCDPTMLYTSKEWDKLIEPKKYESNYVLTYFGDPTGKMEREALEYANHHHLKLKSIRMGLPKRGVESVWPTSHAEFLGLIKYSKAFFTASYHGMLFGIYYHRELFYYNYGLKARMASLGSKLGIENHCGNDITNILNVIPIDYAKVDFLIDQFRSYSIKVLKQALDNHE</sequence>
<evidence type="ECO:0000259" key="1">
    <source>
        <dbReference type="Pfam" id="PF04230"/>
    </source>
</evidence>
<dbReference type="InterPro" id="IPR007345">
    <property type="entry name" value="Polysacch_pyruvyl_Trfase"/>
</dbReference>
<evidence type="ECO:0000313" key="3">
    <source>
        <dbReference type="EMBL" id="RHC71234.1"/>
    </source>
</evidence>
<accession>A0A414BAX8</accession>
<dbReference type="AlphaFoldDB" id="A0A414BAX8"/>
<reference evidence="3 4" key="1">
    <citation type="submission" date="2018-08" db="EMBL/GenBank/DDBJ databases">
        <title>A genome reference for cultivated species of the human gut microbiota.</title>
        <authorList>
            <person name="Zou Y."/>
            <person name="Xue W."/>
            <person name="Luo G."/>
        </authorList>
    </citation>
    <scope>NUCLEOTIDE SEQUENCE [LARGE SCALE GENOMIC DNA]</scope>
    <source>
        <strain evidence="3 4">AM34-25</strain>
    </source>
</reference>
<evidence type="ECO:0000313" key="2">
    <source>
        <dbReference type="EMBL" id="MBT8727663.1"/>
    </source>
</evidence>
<comment type="caution">
    <text evidence="3">The sequence shown here is derived from an EMBL/GenBank/DDBJ whole genome shotgun (WGS) entry which is preliminary data.</text>
</comment>
<gene>
    <name evidence="3" type="ORF">DW831_19050</name>
    <name evidence="2" type="ORF">JQN06_16145</name>
</gene>
<dbReference type="EMBL" id="JAFBJK010000004">
    <property type="protein sequence ID" value="MBT8727663.1"/>
    <property type="molecule type" value="Genomic_DNA"/>
</dbReference>
<organism evidence="3 4">
    <name type="scientific">Bacteroides uniformis</name>
    <dbReference type="NCBI Taxonomy" id="820"/>
    <lineage>
        <taxon>Bacteria</taxon>
        <taxon>Pseudomonadati</taxon>
        <taxon>Bacteroidota</taxon>
        <taxon>Bacteroidia</taxon>
        <taxon>Bacteroidales</taxon>
        <taxon>Bacteroidaceae</taxon>
        <taxon>Bacteroides</taxon>
    </lineage>
</organism>
<reference evidence="2 5" key="2">
    <citation type="submission" date="2020-12" db="EMBL/GenBank/DDBJ databases">
        <title>Microorganisms.</title>
        <authorList>
            <person name="Matos J."/>
            <person name="Faleiro L."/>
            <person name="Duarte I."/>
        </authorList>
    </citation>
    <scope>NUCLEOTIDE SEQUENCE [LARGE SCALE GENOMIC DNA]</scope>
    <source>
        <strain evidence="2 5">PtFD3Pch2</strain>
    </source>
</reference>
<dbReference type="GO" id="GO:0016740">
    <property type="term" value="F:transferase activity"/>
    <property type="evidence" value="ECO:0007669"/>
    <property type="project" value="UniProtKB-KW"/>
</dbReference>
<dbReference type="RefSeq" id="WP_117991628.1">
    <property type="nucleotide sequence ID" value="NZ_BAABXG010000001.1"/>
</dbReference>
<keyword evidence="3" id="KW-0808">Transferase</keyword>
<dbReference type="Pfam" id="PF04230">
    <property type="entry name" value="PS_pyruv_trans"/>
    <property type="match status" value="1"/>
</dbReference>
<dbReference type="Proteomes" id="UP000284514">
    <property type="component" value="Unassembled WGS sequence"/>
</dbReference>